<gene>
    <name evidence="2" type="ORF">CAG99_00150</name>
</gene>
<keyword evidence="3" id="KW-1185">Reference proteome</keyword>
<sequence>MSVTPTTTPHPHTGAGVRRPPADATRRPSSGAGVRRPPRGLRCGPATRRDDRRPLTGSHRVPMPDGPPERPTLLNATRGAELLRIGTARFARLARAGCFDPVDLRPSRYRVIIWLYPPDELRAFAERSPELLTGPAPDRLRTRPRRGTDLRPVRWRHRRTARLIHRAADPWSRAAALCAVLDPPDVAAEVPDRHERDLLHRLRPRLIDIPLTAEQRDLVAPLLTAADPDEARVYRDALRAALRTARSVVPLPGAAVTAARRP</sequence>
<reference evidence="2 3" key="1">
    <citation type="submission" date="2017-05" db="EMBL/GenBank/DDBJ databases">
        <title>Complete genome sequence of Streptomyces sp. SCSIO 03032 revealed the diverse biosynthetic pathways for its bioactive secondary metabolites.</title>
        <authorList>
            <person name="Ma L."/>
            <person name="Zhu Y."/>
            <person name="Zhang W."/>
            <person name="Zhang G."/>
            <person name="Tian X."/>
            <person name="Zhang S."/>
            <person name="Zhang C."/>
        </authorList>
    </citation>
    <scope>NUCLEOTIDE SEQUENCE [LARGE SCALE GENOMIC DNA]</scope>
    <source>
        <strain evidence="2 3">SCSIO 03032</strain>
    </source>
</reference>
<evidence type="ECO:0000313" key="2">
    <source>
        <dbReference type="EMBL" id="ARQ67463.1"/>
    </source>
</evidence>
<name>A0A1W7CRP8_9ACTN</name>
<dbReference type="AlphaFoldDB" id="A0A1W7CRP8"/>
<protein>
    <submittedName>
        <fullName evidence="2">Uncharacterized protein</fullName>
    </submittedName>
</protein>
<evidence type="ECO:0000256" key="1">
    <source>
        <dbReference type="SAM" id="MobiDB-lite"/>
    </source>
</evidence>
<accession>A0A1W7CRP8</accession>
<dbReference type="KEGG" id="smao:CAG99_00150"/>
<dbReference type="Pfam" id="PF19934">
    <property type="entry name" value="DUF6397"/>
    <property type="match status" value="1"/>
</dbReference>
<proteinExistence type="predicted"/>
<feature type="region of interest" description="Disordered" evidence="1">
    <location>
        <begin position="1"/>
        <end position="73"/>
    </location>
</feature>
<dbReference type="Proteomes" id="UP000194218">
    <property type="component" value="Chromosome"/>
</dbReference>
<dbReference type="EMBL" id="CP021121">
    <property type="protein sequence ID" value="ARQ67463.1"/>
    <property type="molecule type" value="Genomic_DNA"/>
</dbReference>
<dbReference type="InterPro" id="IPR045652">
    <property type="entry name" value="DUF6397"/>
</dbReference>
<evidence type="ECO:0000313" key="3">
    <source>
        <dbReference type="Proteomes" id="UP000194218"/>
    </source>
</evidence>
<organism evidence="2 3">
    <name type="scientific">Streptomyces marincola</name>
    <dbReference type="NCBI Taxonomy" id="2878388"/>
    <lineage>
        <taxon>Bacteria</taxon>
        <taxon>Bacillati</taxon>
        <taxon>Actinomycetota</taxon>
        <taxon>Actinomycetes</taxon>
        <taxon>Kitasatosporales</taxon>
        <taxon>Streptomycetaceae</taxon>
        <taxon>Streptomyces</taxon>
    </lineage>
</organism>
<feature type="compositionally biased region" description="Low complexity" evidence="1">
    <location>
        <begin position="1"/>
        <end position="13"/>
    </location>
</feature>